<protein>
    <submittedName>
        <fullName evidence="1">UPF0149 family protein</fullName>
    </submittedName>
</protein>
<dbReference type="RefSeq" id="WP_290360782.1">
    <property type="nucleotide sequence ID" value="NZ_JAUHHC010000005.1"/>
</dbReference>
<dbReference type="SUPFAM" id="SSF101327">
    <property type="entry name" value="YgfB-like"/>
    <property type="match status" value="1"/>
</dbReference>
<proteinExistence type="predicted"/>
<dbReference type="InterPro" id="IPR036255">
    <property type="entry name" value="YgfB-like_sf"/>
</dbReference>
<sequence length="208" mass="22735">MEYPHYKPESDHLPLSDEELSTLDELLANLPSDGAMNIEALDGYLAGLLLSPEPLADKPGADWLPTIWGGDGEGDNAPFASGKQKKRVILLVLRHLRSIAFHWAGAQATWEPIFSVAEFDGEDEQEELTDAEDWAIGFMSAVDLAPAAWAPLFEQAETAALLEPITLLGADEAQLPEAERERLADPHERDALSRAIPDAVLALYARRA</sequence>
<comment type="caution">
    <text evidence="1">The sequence shown here is derived from an EMBL/GenBank/DDBJ whole genome shotgun (WGS) entry which is preliminary data.</text>
</comment>
<organism evidence="1 2">
    <name type="scientific">Roseateles violae</name>
    <dbReference type="NCBI Taxonomy" id="3058042"/>
    <lineage>
        <taxon>Bacteria</taxon>
        <taxon>Pseudomonadati</taxon>
        <taxon>Pseudomonadota</taxon>
        <taxon>Betaproteobacteria</taxon>
        <taxon>Burkholderiales</taxon>
        <taxon>Sphaerotilaceae</taxon>
        <taxon>Roseateles</taxon>
    </lineage>
</organism>
<dbReference type="NCBIfam" id="TIGR02292">
    <property type="entry name" value="ygfB_yecA"/>
    <property type="match status" value="1"/>
</dbReference>
<name>A0ABT8DW40_9BURK</name>
<dbReference type="Proteomes" id="UP001228044">
    <property type="component" value="Unassembled WGS sequence"/>
</dbReference>
<keyword evidence="2" id="KW-1185">Reference proteome</keyword>
<evidence type="ECO:0000313" key="1">
    <source>
        <dbReference type="EMBL" id="MDN3922480.1"/>
    </source>
</evidence>
<accession>A0ABT8DW40</accession>
<dbReference type="EMBL" id="JAUHHC010000005">
    <property type="protein sequence ID" value="MDN3922480.1"/>
    <property type="molecule type" value="Genomic_DNA"/>
</dbReference>
<gene>
    <name evidence="1" type="ORF">QWJ38_19495</name>
</gene>
<dbReference type="InterPro" id="IPR011978">
    <property type="entry name" value="YgfB-like"/>
</dbReference>
<reference evidence="1 2" key="1">
    <citation type="submission" date="2023-06" db="EMBL/GenBank/DDBJ databases">
        <title>Pelomonas sp. PFR6 16S ribosomal RNA gene Genome sequencing and assembly.</title>
        <authorList>
            <person name="Woo H."/>
        </authorList>
    </citation>
    <scope>NUCLEOTIDE SEQUENCE [LARGE SCALE GENOMIC DNA]</scope>
    <source>
        <strain evidence="1 2">PFR6</strain>
    </source>
</reference>
<dbReference type="Pfam" id="PF03695">
    <property type="entry name" value="UPF0149"/>
    <property type="match status" value="1"/>
</dbReference>
<evidence type="ECO:0000313" key="2">
    <source>
        <dbReference type="Proteomes" id="UP001228044"/>
    </source>
</evidence>
<dbReference type="Gene3D" id="1.20.120.740">
    <property type="entry name" value="YgfB uncharacterised protein family UPF0149, PF03695"/>
    <property type="match status" value="1"/>
</dbReference>